<sequence>MDTNAQNTLVTVFQHVDIFCTMLDHYSDQTKTVVGFETAAYESVVSQYVIKRIERKTDQKRIKAALSIANMQECGLLSFINHKRGQFGLNRGLLQTIQNLDSRRIRELGKPDLDIIYVQMKKLYDYFIPLGGAYERGNDTFNENLASLMDTLQEVLSKIDHNAKALDGSSKRLSEILDSHNFNKMVMTDQVSSALDEIIRISQRTIKPTLIFLNEKGMVQDKSAMYLIRRIRESFERTSFYNEYGNIYTIEMKLLSYAEVIGEIRRKLSRYVEMDRLQRQIYNSIESRFNRLYTEVVTRLDTKLKGKSIPFEHTIFSEAKKFKGLVNWNSSKITGALIELPESSRTKHLEEYIRAKMQHASALNAKKRKPGENGKTARERHENYQRVNRIKKIMERFEPMKDVNDLYFAIHEHLKEGLKGYDLRDIYDAVPFVDETIKRTQTFKRGTIEYKSKRLSYLVKSLEFEKNE</sequence>
<organism evidence="1 2">
    <name type="scientific">Kangiella koreensis (strain DSM 16069 / JCM 12317 / KCTC 12182 / SW-125)</name>
    <dbReference type="NCBI Taxonomy" id="523791"/>
    <lineage>
        <taxon>Bacteria</taxon>
        <taxon>Pseudomonadati</taxon>
        <taxon>Pseudomonadota</taxon>
        <taxon>Gammaproteobacteria</taxon>
        <taxon>Kangiellales</taxon>
        <taxon>Kangiellaceae</taxon>
        <taxon>Kangiella</taxon>
    </lineage>
</organism>
<proteinExistence type="predicted"/>
<accession>C7R635</accession>
<dbReference type="AlphaFoldDB" id="C7R635"/>
<protein>
    <submittedName>
        <fullName evidence="1">Uncharacterized protein</fullName>
    </submittedName>
</protein>
<dbReference type="RefSeq" id="WP_012799981.1">
    <property type="nucleotide sequence ID" value="NC_013166.1"/>
</dbReference>
<dbReference type="KEGG" id="kko:Kkor_0044"/>
<dbReference type="Proteomes" id="UP000001231">
    <property type="component" value="Chromosome"/>
</dbReference>
<dbReference type="InParanoid" id="C7R635"/>
<gene>
    <name evidence="1" type="ordered locus">Kkor_0044</name>
</gene>
<name>C7R635_KANKD</name>
<dbReference type="eggNOG" id="ENOG502ZAB4">
    <property type="taxonomic scope" value="Bacteria"/>
</dbReference>
<dbReference type="EMBL" id="CP001707">
    <property type="protein sequence ID" value="ACV25466.1"/>
    <property type="molecule type" value="Genomic_DNA"/>
</dbReference>
<dbReference type="HOGENOM" id="CLU_586468_0_0_6"/>
<dbReference type="OrthoDB" id="5808494at2"/>
<evidence type="ECO:0000313" key="2">
    <source>
        <dbReference type="Proteomes" id="UP000001231"/>
    </source>
</evidence>
<reference evidence="1 2" key="1">
    <citation type="journal article" date="2009" name="Stand. Genomic Sci.">
        <title>Complete genome sequence of Kangiella koreensis type strain (SW-125).</title>
        <authorList>
            <person name="Han C."/>
            <person name="Sikorski J."/>
            <person name="Lapidus A."/>
            <person name="Nolan M."/>
            <person name="Glavina Del Rio T."/>
            <person name="Tice H."/>
            <person name="Cheng J.F."/>
            <person name="Lucas S."/>
            <person name="Chen F."/>
            <person name="Copeland A."/>
            <person name="Ivanova N."/>
            <person name="Mavromatis K."/>
            <person name="Ovchinnikova G."/>
            <person name="Pati A."/>
            <person name="Bruce D."/>
            <person name="Goodwin L."/>
            <person name="Pitluck S."/>
            <person name="Chen A."/>
            <person name="Palaniappan K."/>
            <person name="Land M."/>
            <person name="Hauser L."/>
            <person name="Chang Y.J."/>
            <person name="Jeffries C.D."/>
            <person name="Chain P."/>
            <person name="Saunders E."/>
            <person name="Brettin T."/>
            <person name="Goker M."/>
            <person name="Tindall B.J."/>
            <person name="Bristow J."/>
            <person name="Eisen J.A."/>
            <person name="Markowitz V."/>
            <person name="Hugenholtz P."/>
            <person name="Kyrpides N.C."/>
            <person name="Klenk H.P."/>
            <person name="Detter J.C."/>
        </authorList>
    </citation>
    <scope>NUCLEOTIDE SEQUENCE [LARGE SCALE GENOMIC DNA]</scope>
    <source>
        <strain evidence="2">DSM 16069 / KCTC 12182 / SW-125</strain>
    </source>
</reference>
<dbReference type="STRING" id="523791.Kkor_0044"/>
<keyword evidence="2" id="KW-1185">Reference proteome</keyword>
<evidence type="ECO:0000313" key="1">
    <source>
        <dbReference type="EMBL" id="ACV25466.1"/>
    </source>
</evidence>